<keyword evidence="1" id="KW-0732">Signal</keyword>
<dbReference type="Pfam" id="PF02995">
    <property type="entry name" value="DUF229"/>
    <property type="match status" value="1"/>
</dbReference>
<dbReference type="RefSeq" id="XP_030377833.1">
    <property type="nucleotide sequence ID" value="XM_030521973.1"/>
</dbReference>
<gene>
    <name evidence="3" type="primary">LOC115626590</name>
</gene>
<organism evidence="2 3">
    <name type="scientific">Drosophila lebanonensis</name>
    <name type="common">Fruit fly</name>
    <name type="synonym">Scaptodrosophila lebanonensis</name>
    <dbReference type="NCBI Taxonomy" id="7225"/>
    <lineage>
        <taxon>Eukaryota</taxon>
        <taxon>Metazoa</taxon>
        <taxon>Ecdysozoa</taxon>
        <taxon>Arthropoda</taxon>
        <taxon>Hexapoda</taxon>
        <taxon>Insecta</taxon>
        <taxon>Pterygota</taxon>
        <taxon>Neoptera</taxon>
        <taxon>Endopterygota</taxon>
        <taxon>Diptera</taxon>
        <taxon>Brachycera</taxon>
        <taxon>Muscomorpha</taxon>
        <taxon>Ephydroidea</taxon>
        <taxon>Drosophilidae</taxon>
        <taxon>Scaptodrosophila</taxon>
    </lineage>
</organism>
<dbReference type="GO" id="GO:0005615">
    <property type="term" value="C:extracellular space"/>
    <property type="evidence" value="ECO:0007669"/>
    <property type="project" value="TreeGrafter"/>
</dbReference>
<feature type="signal peptide" evidence="1">
    <location>
        <begin position="1"/>
        <end position="17"/>
    </location>
</feature>
<reference evidence="3" key="1">
    <citation type="submission" date="2025-08" db="UniProtKB">
        <authorList>
            <consortium name="RefSeq"/>
        </authorList>
    </citation>
    <scope>IDENTIFICATION</scope>
    <source>
        <strain evidence="3">11010-0011.00</strain>
        <tissue evidence="3">Whole body</tissue>
    </source>
</reference>
<dbReference type="SUPFAM" id="SSF53649">
    <property type="entry name" value="Alkaline phosphatase-like"/>
    <property type="match status" value="1"/>
</dbReference>
<dbReference type="OrthoDB" id="413313at2759"/>
<dbReference type="Gene3D" id="3.40.720.10">
    <property type="entry name" value="Alkaline Phosphatase, subunit A"/>
    <property type="match status" value="1"/>
</dbReference>
<accession>A0A6J2TRU1</accession>
<evidence type="ECO:0000256" key="1">
    <source>
        <dbReference type="SAM" id="SignalP"/>
    </source>
</evidence>
<evidence type="ECO:0000313" key="3">
    <source>
        <dbReference type="RefSeq" id="XP_030377833.1"/>
    </source>
</evidence>
<dbReference type="InterPro" id="IPR004245">
    <property type="entry name" value="DUF229"/>
</dbReference>
<proteinExistence type="predicted"/>
<dbReference type="GeneID" id="115626590"/>
<name>A0A6J2TRU1_DROLE</name>
<feature type="chain" id="PRO_5026695178" evidence="1">
    <location>
        <begin position="18"/>
        <end position="648"/>
    </location>
</feature>
<dbReference type="AlphaFoldDB" id="A0A6J2TRU1"/>
<dbReference type="PANTHER" id="PTHR10974">
    <property type="entry name" value="FI08016P-RELATED"/>
    <property type="match status" value="1"/>
</dbReference>
<dbReference type="CDD" id="cd16021">
    <property type="entry name" value="ALP_like"/>
    <property type="match status" value="1"/>
</dbReference>
<evidence type="ECO:0000313" key="2">
    <source>
        <dbReference type="Proteomes" id="UP000504634"/>
    </source>
</evidence>
<protein>
    <submittedName>
        <fullName evidence="3">Uncharacterized protein LOC115626590</fullName>
    </submittedName>
</protein>
<dbReference type="PANTHER" id="PTHR10974:SF9">
    <property type="entry name" value="DUF229 DOMAIN CONTAINING PROTEIN-RELATED"/>
    <property type="match status" value="1"/>
</dbReference>
<dbReference type="FunFam" id="3.40.720.10:FF:000017">
    <property type="entry name" value="Predicted protein"/>
    <property type="match status" value="1"/>
</dbReference>
<dbReference type="InterPro" id="IPR017850">
    <property type="entry name" value="Alkaline_phosphatase_core_sf"/>
</dbReference>
<sequence length="648" mass="75398">MSCFWSVLLISVIRVQSQVLNYQDTVVIGNQTLPKAFEPRYDVNTEMCQMPYVAPETPQIRALRPKHRSKLRSCKSLDPLVTVSWNPQHGRYQLNVQKSVARQLLGKSAPTTLCQYQQIQRGKLAGKKIDNGYRLLHGIRFKNHQLVPPNIQSMLIQCEIFENASYVTDRLLFKDGLAFVQPKFLQLERQADAHRQPSVVMIGIDSMSRANMRRTLPRVSRFLSGSSNWHELQGFNKVGDNTFPNLLATLTGHSMEDIVQLYCDVNNQTHVGCMDSLPFVWKNFKYVGYTTAMAEDCVKINTFNNYRLGFKYAPVDHYLRPFLLALENHLPKFDIRGFNQCLGHRPGMQYIFEYCAKFVQRYLKKQPMFGFFWTNSFSSADYIGPSAYDQFLYNYLTKFEAMSLYNESIVIVFSDHGMRYGNLIRLPEGQLEERLPMLFISLPPWFKRQYPRFASALQTNRNRLSSHFDLYMTLKHLTMLPVATDPQLLPTPSCKYCQSLFYELPKERRCQDAGIKAHWCACENYELVPLSSLVQDMCHFVVGRINQLLASHNLTKVCSPLRLFGIKQSQRKRRSPMDPPDVTFYRVRLEVLPNKAMFEATLQYREKSQTMDMDMDFSRLTTFSRDSNCIHNKNLKKYCVCYKNIKIN</sequence>
<keyword evidence="2" id="KW-1185">Reference proteome</keyword>
<dbReference type="Proteomes" id="UP000504634">
    <property type="component" value="Unplaced"/>
</dbReference>